<dbReference type="EMBL" id="CCAZ020000001">
    <property type="protein sequence ID" value="CEG09169.1"/>
    <property type="molecule type" value="Genomic_DNA"/>
</dbReference>
<dbReference type="AlphaFoldDB" id="A0A090MU25"/>
<organism evidence="1 2">
    <name type="scientific">Afipia felis</name>
    <name type="common">Cat scratch disease bacillus</name>
    <dbReference type="NCBI Taxonomy" id="1035"/>
    <lineage>
        <taxon>Bacteria</taxon>
        <taxon>Pseudomonadati</taxon>
        <taxon>Pseudomonadota</taxon>
        <taxon>Alphaproteobacteria</taxon>
        <taxon>Hyphomicrobiales</taxon>
        <taxon>Nitrobacteraceae</taxon>
        <taxon>Afipia</taxon>
    </lineage>
</organism>
<name>A0A090MU25_AFIFE</name>
<protein>
    <submittedName>
        <fullName evidence="1">Uncharacterized protein</fullName>
    </submittedName>
</protein>
<comment type="caution">
    <text evidence="1">The sequence shown here is derived from an EMBL/GenBank/DDBJ whole genome shotgun (WGS) entry which is preliminary data.</text>
</comment>
<proteinExistence type="predicted"/>
<accession>A0A090MU25</accession>
<evidence type="ECO:0000313" key="1">
    <source>
        <dbReference type="EMBL" id="CEG09169.1"/>
    </source>
</evidence>
<evidence type="ECO:0000313" key="2">
    <source>
        <dbReference type="Proteomes" id="UP000035762"/>
    </source>
</evidence>
<gene>
    <name evidence="1" type="ORF">BN961_02591</name>
</gene>
<dbReference type="Proteomes" id="UP000035762">
    <property type="component" value="Unassembled WGS sequence"/>
</dbReference>
<keyword evidence="2" id="KW-1185">Reference proteome</keyword>
<reference evidence="1 2" key="1">
    <citation type="journal article" date="2014" name="Genome Announc.">
        <title>Genome Sequence of Afipia felis Strain 76713, Isolated in Hospital Water Using an Amoeba Co-Culture Procedure.</title>
        <authorList>
            <person name="Benamar S."/>
            <person name="La Scola B."/>
            <person name="Croce O."/>
        </authorList>
    </citation>
    <scope>NUCLEOTIDE SEQUENCE [LARGE SCALE GENOMIC DNA]</scope>
    <source>
        <strain evidence="1 2">76713</strain>
    </source>
</reference>
<sequence length="149" mass="16453">MGQRFEARQAEKAARPLDGVNEPENIIQDLGVIRILLKTNQLIVDGIEALVRFRQELTQQIIHETAQPSSGGGEMRLPSLRSFNGKRLIMVSKRYFCSVSFAHPWPQPATGGKSSLRFERRYEVVATTTASSSLVNPTLKPQACASSAV</sequence>